<dbReference type="AlphaFoldDB" id="A0A8J9ZLH2"/>
<proteinExistence type="inferred from homology"/>
<dbReference type="SUPFAM" id="SSF47240">
    <property type="entry name" value="Ferritin-like"/>
    <property type="match status" value="1"/>
</dbReference>
<evidence type="ECO:0000259" key="8">
    <source>
        <dbReference type="PROSITE" id="PS50905"/>
    </source>
</evidence>
<protein>
    <recommendedName>
        <fullName evidence="6">Ferritin</fullName>
        <ecNumber evidence="6">1.16.3.1</ecNumber>
    </recommendedName>
</protein>
<dbReference type="FunFam" id="1.20.1260.10:FF:000002">
    <property type="entry name" value="Ferritin, mitochondrial"/>
    <property type="match status" value="1"/>
</dbReference>
<evidence type="ECO:0000256" key="4">
    <source>
        <dbReference type="ARBA" id="ARBA00023004"/>
    </source>
</evidence>
<feature type="chain" id="PRO_5035472531" description="Ferritin" evidence="7">
    <location>
        <begin position="21"/>
        <end position="213"/>
    </location>
</feature>
<dbReference type="InterPro" id="IPR009078">
    <property type="entry name" value="Ferritin-like_SF"/>
</dbReference>
<evidence type="ECO:0000256" key="3">
    <source>
        <dbReference type="ARBA" id="ARBA00022723"/>
    </source>
</evidence>
<feature type="binding site" evidence="5">
    <location>
        <position position="143"/>
    </location>
    <ligand>
        <name>Fe cation</name>
        <dbReference type="ChEBI" id="CHEBI:24875"/>
        <label>1</label>
    </ligand>
</feature>
<dbReference type="PANTHER" id="PTHR11431">
    <property type="entry name" value="FERRITIN"/>
    <property type="match status" value="1"/>
</dbReference>
<name>A0A8J9ZLH2_BRALA</name>
<dbReference type="GO" id="GO:0004322">
    <property type="term" value="F:ferroxidase activity"/>
    <property type="evidence" value="ECO:0007669"/>
    <property type="project" value="UniProtKB-EC"/>
</dbReference>
<gene>
    <name evidence="9" type="primary">FTH1</name>
    <name evidence="9" type="ORF">BLAG_LOCUS14726</name>
</gene>
<dbReference type="Proteomes" id="UP000838412">
    <property type="component" value="Chromosome 3"/>
</dbReference>
<organism evidence="9 10">
    <name type="scientific">Branchiostoma lanceolatum</name>
    <name type="common">Common lancelet</name>
    <name type="synonym">Amphioxus lanceolatum</name>
    <dbReference type="NCBI Taxonomy" id="7740"/>
    <lineage>
        <taxon>Eukaryota</taxon>
        <taxon>Metazoa</taxon>
        <taxon>Chordata</taxon>
        <taxon>Cephalochordata</taxon>
        <taxon>Leptocardii</taxon>
        <taxon>Amphioxiformes</taxon>
        <taxon>Branchiostomatidae</taxon>
        <taxon>Branchiostoma</taxon>
    </lineage>
</organism>
<dbReference type="PROSITE" id="PS50905">
    <property type="entry name" value="FERRITIN_LIKE"/>
    <property type="match status" value="1"/>
</dbReference>
<feature type="binding site" evidence="5">
    <location>
        <position position="98"/>
    </location>
    <ligand>
        <name>Fe cation</name>
        <dbReference type="ChEBI" id="CHEBI:24875"/>
        <label>1</label>
    </ligand>
</feature>
<dbReference type="EC" id="1.16.3.1" evidence="6"/>
<dbReference type="Gene3D" id="1.20.1260.10">
    <property type="match status" value="1"/>
</dbReference>
<feature type="binding site" evidence="5">
    <location>
        <position position="177"/>
    </location>
    <ligand>
        <name>Fe cation</name>
        <dbReference type="ChEBI" id="CHEBI:24875"/>
        <label>1</label>
    </ligand>
</feature>
<evidence type="ECO:0000313" key="10">
    <source>
        <dbReference type="Proteomes" id="UP000838412"/>
    </source>
</evidence>
<comment type="catalytic activity">
    <reaction evidence="6">
        <text>4 Fe(2+) + O2 + 4 H(+) = 4 Fe(3+) + 2 H2O</text>
        <dbReference type="Rhea" id="RHEA:11148"/>
        <dbReference type="ChEBI" id="CHEBI:15377"/>
        <dbReference type="ChEBI" id="CHEBI:15378"/>
        <dbReference type="ChEBI" id="CHEBI:15379"/>
        <dbReference type="ChEBI" id="CHEBI:29033"/>
        <dbReference type="ChEBI" id="CHEBI:29034"/>
        <dbReference type="EC" id="1.16.3.1"/>
    </reaction>
</comment>
<feature type="binding site" evidence="5">
    <location>
        <position position="63"/>
    </location>
    <ligand>
        <name>Fe cation</name>
        <dbReference type="ChEBI" id="CHEBI:24875"/>
        <label>1</label>
    </ligand>
</feature>
<comment type="function">
    <text evidence="6">Stores iron in a soluble, non-toxic, readily available form. Important for iron homeostasis. Iron is taken up in the ferrous form and deposited as ferric hydroxides after oxidation.</text>
</comment>
<evidence type="ECO:0000256" key="5">
    <source>
        <dbReference type="PIRSR" id="PIRSR601519-1"/>
    </source>
</evidence>
<keyword evidence="10" id="KW-1185">Reference proteome</keyword>
<evidence type="ECO:0000256" key="1">
    <source>
        <dbReference type="ARBA" id="ARBA00007513"/>
    </source>
</evidence>
<dbReference type="CDD" id="cd01056">
    <property type="entry name" value="Euk_Ferritin"/>
    <property type="match status" value="1"/>
</dbReference>
<dbReference type="InterPro" id="IPR008331">
    <property type="entry name" value="Ferritin_DPS_dom"/>
</dbReference>
<dbReference type="Pfam" id="PF00210">
    <property type="entry name" value="Ferritin"/>
    <property type="match status" value="1"/>
</dbReference>
<sequence length="213" mass="24178">MHAMMKALIFALLALQCTLGARREDNQWLLSREEAGDPDNDDFARQNYHEDCEAGINKQINLEMAASYTYRSMASYFNRDDIALKGVAEFFRHGAEEEMEHARILEEYQNKRGGRAVYENLKKPEKDTWGSALEAMQAALTLEKSVNQKLLNLHKTAGQHNDPQLQDFLDGNFLQEQVESIKEIADYIANLKRVGSGLGEYMFDQHTLGGGSK</sequence>
<dbReference type="EMBL" id="OV696688">
    <property type="protein sequence ID" value="CAH1256306.1"/>
    <property type="molecule type" value="Genomic_DNA"/>
</dbReference>
<accession>A0A8J9ZLH2</accession>
<feature type="domain" description="Ferritin-like diiron" evidence="8">
    <location>
        <begin position="46"/>
        <end position="195"/>
    </location>
</feature>
<dbReference type="GO" id="GO:0008198">
    <property type="term" value="F:ferrous iron binding"/>
    <property type="evidence" value="ECO:0007669"/>
    <property type="project" value="TreeGrafter"/>
</dbReference>
<dbReference type="GO" id="GO:0006826">
    <property type="term" value="P:iron ion transport"/>
    <property type="evidence" value="ECO:0007669"/>
    <property type="project" value="InterPro"/>
</dbReference>
<keyword evidence="2 6" id="KW-0409">Iron storage</keyword>
<dbReference type="OrthoDB" id="186462at2759"/>
<evidence type="ECO:0000313" key="9">
    <source>
        <dbReference type="EMBL" id="CAH1256306.1"/>
    </source>
</evidence>
<dbReference type="GO" id="GO:0008199">
    <property type="term" value="F:ferric iron binding"/>
    <property type="evidence" value="ECO:0007669"/>
    <property type="project" value="InterPro"/>
</dbReference>
<keyword evidence="7" id="KW-0732">Signal</keyword>
<reference evidence="9" key="1">
    <citation type="submission" date="2022-01" db="EMBL/GenBank/DDBJ databases">
        <authorList>
            <person name="Braso-Vives M."/>
        </authorList>
    </citation>
    <scope>NUCLEOTIDE SEQUENCE</scope>
</reference>
<dbReference type="GO" id="GO:0005737">
    <property type="term" value="C:cytoplasm"/>
    <property type="evidence" value="ECO:0007669"/>
    <property type="project" value="TreeGrafter"/>
</dbReference>
<feature type="signal peptide" evidence="7">
    <location>
        <begin position="1"/>
        <end position="20"/>
    </location>
</feature>
<dbReference type="PANTHER" id="PTHR11431:SF75">
    <property type="entry name" value="FERRITIN"/>
    <property type="match status" value="1"/>
</dbReference>
<keyword evidence="6" id="KW-0560">Oxidoreductase</keyword>
<feature type="binding site" evidence="5">
    <location>
        <position position="101"/>
    </location>
    <ligand>
        <name>Fe cation</name>
        <dbReference type="ChEBI" id="CHEBI:24875"/>
        <label>1</label>
    </ligand>
</feature>
<evidence type="ECO:0000256" key="2">
    <source>
        <dbReference type="ARBA" id="ARBA00022434"/>
    </source>
</evidence>
<keyword evidence="3 5" id="KW-0479">Metal-binding</keyword>
<dbReference type="InterPro" id="IPR001519">
    <property type="entry name" value="Ferritin"/>
</dbReference>
<dbReference type="InterPro" id="IPR012347">
    <property type="entry name" value="Ferritin-like"/>
</dbReference>
<dbReference type="GO" id="GO:0006879">
    <property type="term" value="P:intracellular iron ion homeostasis"/>
    <property type="evidence" value="ECO:0007669"/>
    <property type="project" value="UniProtKB-KW"/>
</dbReference>
<dbReference type="InterPro" id="IPR009040">
    <property type="entry name" value="Ferritin-like_diiron"/>
</dbReference>
<comment type="similarity">
    <text evidence="1 6">Belongs to the ferritin family.</text>
</comment>
<evidence type="ECO:0000256" key="7">
    <source>
        <dbReference type="SAM" id="SignalP"/>
    </source>
</evidence>
<keyword evidence="4 5" id="KW-0408">Iron</keyword>
<evidence type="ECO:0000256" key="6">
    <source>
        <dbReference type="RuleBase" id="RU361145"/>
    </source>
</evidence>